<keyword evidence="3 5" id="KW-0663">Pyridoxal phosphate</keyword>
<sequence>MLKLKPSPIQKVQWQLASDNSISVDIKRDDLLHSVVSGNKWRKLKYLLADAKDKQCSKIITMGGNWSNHLHAVAYAGKELGLKTTGIVRAHAEQALTPTLKDCELWGMELRFTTRKEYVEYREQKAWDFFHNNQPNSYWLSEGGFSELAIKGVMDIADEVDKHYDYIVVACGSGATLCGLAKAFPKSQIIGVAAFSGAEYLRDELTQHLGSNIDNWEIDTKHHCGGFAKTSKDLEDMIEELEQLNSFKLDPVYNGKAFLALQSRLKSGAFSKGKRVLMLHTGGIQGTRCL</sequence>
<evidence type="ECO:0000259" key="6">
    <source>
        <dbReference type="Pfam" id="PF00291"/>
    </source>
</evidence>
<dbReference type="SUPFAM" id="SSF53686">
    <property type="entry name" value="Tryptophan synthase beta subunit-like PLP-dependent enzymes"/>
    <property type="match status" value="1"/>
</dbReference>
<organism evidence="7 8">
    <name type="scientific">Kangiella spongicola</name>
    <dbReference type="NCBI Taxonomy" id="796379"/>
    <lineage>
        <taxon>Bacteria</taxon>
        <taxon>Pseudomonadati</taxon>
        <taxon>Pseudomonadota</taxon>
        <taxon>Gammaproteobacteria</taxon>
        <taxon>Kangiellales</taxon>
        <taxon>Kangiellaceae</taxon>
        <taxon>Kangiella</taxon>
    </lineage>
</organism>
<dbReference type="PANTHER" id="PTHR43780">
    <property type="entry name" value="1-AMINOCYCLOPROPANE-1-CARBOXYLATE DEAMINASE-RELATED"/>
    <property type="match status" value="1"/>
</dbReference>
<protein>
    <submittedName>
        <fullName evidence="7">Pyridoxal-5'-phosphate-dependent protein subunit beta</fullName>
    </submittedName>
</protein>
<name>A0A318D7C6_9GAMM</name>
<dbReference type="InterPro" id="IPR027278">
    <property type="entry name" value="ACCD_DCysDesulf"/>
</dbReference>
<dbReference type="Gene3D" id="3.40.50.1100">
    <property type="match status" value="2"/>
</dbReference>
<dbReference type="OrthoDB" id="9801249at2"/>
<feature type="domain" description="Tryptophan synthase beta chain-like PALP" evidence="6">
    <location>
        <begin position="18"/>
        <end position="282"/>
    </location>
</feature>
<dbReference type="PANTHER" id="PTHR43780:SF2">
    <property type="entry name" value="1-AMINOCYCLOPROPANE-1-CARBOXYLATE DEAMINASE-RELATED"/>
    <property type="match status" value="1"/>
</dbReference>
<evidence type="ECO:0000256" key="3">
    <source>
        <dbReference type="ARBA" id="ARBA00022898"/>
    </source>
</evidence>
<evidence type="ECO:0000313" key="7">
    <source>
        <dbReference type="EMBL" id="PXF63835.1"/>
    </source>
</evidence>
<gene>
    <name evidence="7" type="ORF">DL796_01440</name>
</gene>
<dbReference type="EMBL" id="QICH01000001">
    <property type="protein sequence ID" value="PXF63835.1"/>
    <property type="molecule type" value="Genomic_DNA"/>
</dbReference>
<dbReference type="AlphaFoldDB" id="A0A318D7C6"/>
<evidence type="ECO:0000256" key="1">
    <source>
        <dbReference type="ARBA" id="ARBA00001933"/>
    </source>
</evidence>
<dbReference type="Pfam" id="PF00291">
    <property type="entry name" value="PALP"/>
    <property type="match status" value="1"/>
</dbReference>
<evidence type="ECO:0000256" key="5">
    <source>
        <dbReference type="PIRSR" id="PIRSR006278-2"/>
    </source>
</evidence>
<dbReference type="InterPro" id="IPR036052">
    <property type="entry name" value="TrpB-like_PALP_sf"/>
</dbReference>
<accession>A0A318D7C6</accession>
<evidence type="ECO:0000313" key="8">
    <source>
        <dbReference type="Proteomes" id="UP000247689"/>
    </source>
</evidence>
<keyword evidence="8" id="KW-1185">Reference proteome</keyword>
<comment type="caution">
    <text evidence="7">The sequence shown here is derived from an EMBL/GenBank/DDBJ whole genome shotgun (WGS) entry which is preliminary data.</text>
</comment>
<evidence type="ECO:0000256" key="4">
    <source>
        <dbReference type="PIRSR" id="PIRSR006278-1"/>
    </source>
</evidence>
<proteinExistence type="inferred from homology"/>
<reference evidence="7 8" key="1">
    <citation type="submission" date="2018-05" db="EMBL/GenBank/DDBJ databases">
        <title>Kangiella spongicola genome sequence.</title>
        <authorList>
            <person name="Maclea K.S."/>
            <person name="Goen A.E."/>
            <person name="Kelley C."/>
            <person name="Underriner A."/>
            <person name="Silverwood T."/>
            <person name="Trachtenberg A.M."/>
        </authorList>
    </citation>
    <scope>NUCLEOTIDE SEQUENCE [LARGE SCALE GENOMIC DNA]</scope>
    <source>
        <strain evidence="7 8">ATCC BAA-2076</strain>
    </source>
</reference>
<comment type="similarity">
    <text evidence="2">Belongs to the ACC deaminase/D-cysteine desulfhydrase family.</text>
</comment>
<dbReference type="InterPro" id="IPR001926">
    <property type="entry name" value="TrpB-like_PALP"/>
</dbReference>
<feature type="modified residue" description="N6-(pyridoxal phosphate)lysine" evidence="5">
    <location>
        <position position="40"/>
    </location>
</feature>
<dbReference type="PIRSF" id="PIRSF006278">
    <property type="entry name" value="ACCD_DCysDesulf"/>
    <property type="match status" value="1"/>
</dbReference>
<dbReference type="RefSeq" id="WP_110199266.1">
    <property type="nucleotide sequence ID" value="NZ_QICH01000001.1"/>
</dbReference>
<comment type="cofactor">
    <cofactor evidence="1">
        <name>pyridoxal 5'-phosphate</name>
        <dbReference type="ChEBI" id="CHEBI:597326"/>
    </cofactor>
</comment>
<dbReference type="Proteomes" id="UP000247689">
    <property type="component" value="Unassembled WGS sequence"/>
</dbReference>
<dbReference type="GO" id="GO:0019148">
    <property type="term" value="F:D-cysteine desulfhydrase activity"/>
    <property type="evidence" value="ECO:0007669"/>
    <property type="project" value="TreeGrafter"/>
</dbReference>
<evidence type="ECO:0000256" key="2">
    <source>
        <dbReference type="ARBA" id="ARBA00008639"/>
    </source>
</evidence>
<feature type="active site" description="Nucleophile" evidence="4">
    <location>
        <position position="67"/>
    </location>
</feature>